<dbReference type="RefSeq" id="WP_305107960.1">
    <property type="nucleotide sequence ID" value="NZ_JAUTWS010000070.1"/>
</dbReference>
<sequence>MNRLPGQDRSPAAARAALPDRLPWAAAALVIALMAAGLWSLVIGLLRAIIG</sequence>
<evidence type="ECO:0008006" key="4">
    <source>
        <dbReference type="Google" id="ProtNLM"/>
    </source>
</evidence>
<accession>A0ABT9EB12</accession>
<keyword evidence="1" id="KW-0472">Membrane</keyword>
<name>A0ABT9EB12_9PROT</name>
<protein>
    <recommendedName>
        <fullName evidence="4">DUF2474 family protein</fullName>
    </recommendedName>
</protein>
<dbReference type="Proteomes" id="UP001243009">
    <property type="component" value="Unassembled WGS sequence"/>
</dbReference>
<dbReference type="EMBL" id="JAUTWS010000070">
    <property type="protein sequence ID" value="MDO9713100.1"/>
    <property type="molecule type" value="Genomic_DNA"/>
</dbReference>
<evidence type="ECO:0000256" key="1">
    <source>
        <dbReference type="SAM" id="Phobius"/>
    </source>
</evidence>
<comment type="caution">
    <text evidence="2">The sequence shown here is derived from an EMBL/GenBank/DDBJ whole genome shotgun (WGS) entry which is preliminary data.</text>
</comment>
<keyword evidence="3" id="KW-1185">Reference proteome</keyword>
<keyword evidence="1" id="KW-0812">Transmembrane</keyword>
<feature type="transmembrane region" description="Helical" evidence="1">
    <location>
        <begin position="24"/>
        <end position="46"/>
    </location>
</feature>
<gene>
    <name evidence="2" type="ORF">Q7A36_32530</name>
</gene>
<organism evidence="2 3">
    <name type="scientific">Paracraurococcus lichenis</name>
    <dbReference type="NCBI Taxonomy" id="3064888"/>
    <lineage>
        <taxon>Bacteria</taxon>
        <taxon>Pseudomonadati</taxon>
        <taxon>Pseudomonadota</taxon>
        <taxon>Alphaproteobacteria</taxon>
        <taxon>Acetobacterales</taxon>
        <taxon>Roseomonadaceae</taxon>
        <taxon>Paracraurococcus</taxon>
    </lineage>
</organism>
<evidence type="ECO:0000313" key="2">
    <source>
        <dbReference type="EMBL" id="MDO9713100.1"/>
    </source>
</evidence>
<evidence type="ECO:0000313" key="3">
    <source>
        <dbReference type="Proteomes" id="UP001243009"/>
    </source>
</evidence>
<reference evidence="2 3" key="1">
    <citation type="submission" date="2023-08" db="EMBL/GenBank/DDBJ databases">
        <title>The draft genome sequence of Paracraurococcus sp. LOR1-02.</title>
        <authorList>
            <person name="Kingkaew E."/>
            <person name="Tanasupawat S."/>
        </authorList>
    </citation>
    <scope>NUCLEOTIDE SEQUENCE [LARGE SCALE GENOMIC DNA]</scope>
    <source>
        <strain evidence="2 3">LOR1-02</strain>
    </source>
</reference>
<proteinExistence type="predicted"/>
<keyword evidence="1" id="KW-1133">Transmembrane helix</keyword>